<keyword evidence="1" id="KW-1133">Transmembrane helix</keyword>
<feature type="transmembrane region" description="Helical" evidence="1">
    <location>
        <begin position="34"/>
        <end position="56"/>
    </location>
</feature>
<feature type="transmembrane region" description="Helical" evidence="1">
    <location>
        <begin position="150"/>
        <end position="174"/>
    </location>
</feature>
<sequence>MTGPLADTESPPAPPVSLLVDVGLQLGVYFALRYLAGVGQLLALVAGTTLVAARILTRSLVRRAIDPLEVFTLALLACSITAAAISGSPRVILLVETAIGGLMAVAIAAGLVLRRRAVATLMMRLTVRGDAERAQRWNRRVRAERHCVRAIGAVDPLWLAAVVLSTGASVTAALGLPIDYAVVACQVIPLLVAVPVLPLTLLLLRPVRAALSDTAGVPARPPVPSSTRPSKGLY</sequence>
<name>A0A3P8L7K9_TSUPA</name>
<dbReference type="EMBL" id="LR131273">
    <property type="protein sequence ID" value="VDR39551.1"/>
    <property type="molecule type" value="Genomic_DNA"/>
</dbReference>
<feature type="transmembrane region" description="Helical" evidence="1">
    <location>
        <begin position="68"/>
        <end position="85"/>
    </location>
</feature>
<proteinExistence type="predicted"/>
<accession>A0A3P8L7K9</accession>
<dbReference type="Proteomes" id="UP000271626">
    <property type="component" value="Chromosome"/>
</dbReference>
<organism evidence="2 3">
    <name type="scientific">Tsukamurella paurometabola</name>
    <name type="common">Corynebacterium paurometabolum</name>
    <dbReference type="NCBI Taxonomy" id="2061"/>
    <lineage>
        <taxon>Bacteria</taxon>
        <taxon>Bacillati</taxon>
        <taxon>Actinomycetota</taxon>
        <taxon>Actinomycetes</taxon>
        <taxon>Mycobacteriales</taxon>
        <taxon>Tsukamurellaceae</taxon>
        <taxon>Tsukamurella</taxon>
    </lineage>
</organism>
<evidence type="ECO:0000313" key="3">
    <source>
        <dbReference type="Proteomes" id="UP000271626"/>
    </source>
</evidence>
<reference evidence="2 3" key="1">
    <citation type="submission" date="2018-12" db="EMBL/GenBank/DDBJ databases">
        <authorList>
            <consortium name="Pathogen Informatics"/>
        </authorList>
    </citation>
    <scope>NUCLEOTIDE SEQUENCE [LARGE SCALE GENOMIC DNA]</scope>
    <source>
        <strain evidence="2 3">NCTC10741</strain>
    </source>
</reference>
<feature type="transmembrane region" description="Helical" evidence="1">
    <location>
        <begin position="91"/>
        <end position="113"/>
    </location>
</feature>
<dbReference type="AlphaFoldDB" id="A0A3P8L7K9"/>
<evidence type="ECO:0000256" key="1">
    <source>
        <dbReference type="SAM" id="Phobius"/>
    </source>
</evidence>
<dbReference type="RefSeq" id="WP_126196630.1">
    <property type="nucleotide sequence ID" value="NZ_CP085954.1"/>
</dbReference>
<gene>
    <name evidence="2" type="ORF">NCTC10741_02694</name>
</gene>
<evidence type="ECO:0000313" key="2">
    <source>
        <dbReference type="EMBL" id="VDR39551.1"/>
    </source>
</evidence>
<keyword evidence="1" id="KW-0812">Transmembrane</keyword>
<dbReference type="OrthoDB" id="4774095at2"/>
<protein>
    <submittedName>
        <fullName evidence="2">Uncharacterized protein</fullName>
    </submittedName>
</protein>
<feature type="transmembrane region" description="Helical" evidence="1">
    <location>
        <begin position="180"/>
        <end position="204"/>
    </location>
</feature>
<keyword evidence="1" id="KW-0472">Membrane</keyword>
<dbReference type="NCBIfam" id="NF041646">
    <property type="entry name" value="VC0807_fam"/>
    <property type="match status" value="1"/>
</dbReference>